<name>X8AKY7_MYCXE</name>
<reference evidence="2" key="1">
    <citation type="submission" date="2014-01" db="EMBL/GenBank/DDBJ databases">
        <authorList>
            <person name="Brown-Elliot B."/>
            <person name="Wallace R."/>
            <person name="Lenaerts A."/>
            <person name="Ordway D."/>
            <person name="DeGroote M.A."/>
            <person name="Parker T."/>
            <person name="Sizemore C."/>
            <person name="Tallon L.J."/>
            <person name="Sadzewicz L.K."/>
            <person name="Sengamalay N."/>
            <person name="Fraser C.M."/>
            <person name="Hine E."/>
            <person name="Shefchek K.A."/>
            <person name="Das S.P."/>
            <person name="Tettelin H."/>
        </authorList>
    </citation>
    <scope>NUCLEOTIDE SEQUENCE [LARGE SCALE GENOMIC DNA]</scope>
    <source>
        <strain evidence="2">4042</strain>
    </source>
</reference>
<comment type="caution">
    <text evidence="2">The sequence shown here is derived from an EMBL/GenBank/DDBJ whole genome shotgun (WGS) entry which is preliminary data.</text>
</comment>
<gene>
    <name evidence="2" type="ORF">I553_3556</name>
</gene>
<sequence length="59" mass="6246">MKLLHKMVEFFGGELVDFLELPSRQRWKSSTTASRRADPGRAGQATGSGAVGGVGLGAR</sequence>
<feature type="compositionally biased region" description="Gly residues" evidence="1">
    <location>
        <begin position="49"/>
        <end position="59"/>
    </location>
</feature>
<proteinExistence type="predicted"/>
<evidence type="ECO:0000256" key="1">
    <source>
        <dbReference type="SAM" id="MobiDB-lite"/>
    </source>
</evidence>
<dbReference type="AlphaFoldDB" id="X8AKY7"/>
<organism evidence="2">
    <name type="scientific">Mycobacterium xenopi 4042</name>
    <dbReference type="NCBI Taxonomy" id="1299334"/>
    <lineage>
        <taxon>Bacteria</taxon>
        <taxon>Bacillati</taxon>
        <taxon>Actinomycetota</taxon>
        <taxon>Actinomycetes</taxon>
        <taxon>Mycobacteriales</taxon>
        <taxon>Mycobacteriaceae</taxon>
        <taxon>Mycobacterium</taxon>
    </lineage>
</organism>
<evidence type="ECO:0000313" key="2">
    <source>
        <dbReference type="EMBL" id="EUA32557.1"/>
    </source>
</evidence>
<protein>
    <submittedName>
        <fullName evidence="2">Transcriptional regulator, XRE family</fullName>
    </submittedName>
</protein>
<dbReference type="EMBL" id="JAOB01000054">
    <property type="protein sequence ID" value="EUA32557.1"/>
    <property type="molecule type" value="Genomic_DNA"/>
</dbReference>
<accession>X8AKY7</accession>
<feature type="region of interest" description="Disordered" evidence="1">
    <location>
        <begin position="26"/>
        <end position="59"/>
    </location>
</feature>